<dbReference type="Proteomes" id="UP000019471">
    <property type="component" value="Unassembled WGS sequence"/>
</dbReference>
<proteinExistence type="inferred from homology"/>
<dbReference type="HOGENOM" id="CLU_098384_0_0_1"/>
<dbReference type="InterPro" id="IPR004360">
    <property type="entry name" value="Glyas_Fos-R_dOase_dom"/>
</dbReference>
<evidence type="ECO:0000313" key="4">
    <source>
        <dbReference type="Proteomes" id="UP000019471"/>
    </source>
</evidence>
<evidence type="ECO:0000259" key="2">
    <source>
        <dbReference type="PROSITE" id="PS51819"/>
    </source>
</evidence>
<protein>
    <recommendedName>
        <fullName evidence="2">VOC domain-containing protein</fullName>
    </recommendedName>
</protein>
<name>W9X3G8_9EURO</name>
<dbReference type="OrthoDB" id="5371818at2759"/>
<accession>W9X3G8</accession>
<dbReference type="Gene3D" id="3.10.180.10">
    <property type="entry name" value="2,3-Dihydroxybiphenyl 1,2-Dioxygenase, domain 1"/>
    <property type="match status" value="1"/>
</dbReference>
<keyword evidence="4" id="KW-1185">Reference proteome</keyword>
<reference evidence="3 4" key="1">
    <citation type="submission" date="2013-03" db="EMBL/GenBank/DDBJ databases">
        <title>The Genome Sequence of Cladophialophora psammophila CBS 110553.</title>
        <authorList>
            <consortium name="The Broad Institute Genomics Platform"/>
            <person name="Cuomo C."/>
            <person name="de Hoog S."/>
            <person name="Gorbushina A."/>
            <person name="Walker B."/>
            <person name="Young S.K."/>
            <person name="Zeng Q."/>
            <person name="Gargeya S."/>
            <person name="Fitzgerald M."/>
            <person name="Haas B."/>
            <person name="Abouelleil A."/>
            <person name="Allen A.W."/>
            <person name="Alvarado L."/>
            <person name="Arachchi H.M."/>
            <person name="Berlin A.M."/>
            <person name="Chapman S.B."/>
            <person name="Gainer-Dewar J."/>
            <person name="Goldberg J."/>
            <person name="Griggs A."/>
            <person name="Gujja S."/>
            <person name="Hansen M."/>
            <person name="Howarth C."/>
            <person name="Imamovic A."/>
            <person name="Ireland A."/>
            <person name="Larimer J."/>
            <person name="McCowan C."/>
            <person name="Murphy C."/>
            <person name="Pearson M."/>
            <person name="Poon T.W."/>
            <person name="Priest M."/>
            <person name="Roberts A."/>
            <person name="Saif S."/>
            <person name="Shea T."/>
            <person name="Sisk P."/>
            <person name="Sykes S."/>
            <person name="Wortman J."/>
            <person name="Nusbaum C."/>
            <person name="Birren B."/>
        </authorList>
    </citation>
    <scope>NUCLEOTIDE SEQUENCE [LARGE SCALE GENOMIC DNA]</scope>
    <source>
        <strain evidence="3 4">CBS 110553</strain>
    </source>
</reference>
<evidence type="ECO:0000256" key="1">
    <source>
        <dbReference type="ARBA" id="ARBA00010363"/>
    </source>
</evidence>
<dbReference type="InterPro" id="IPR037523">
    <property type="entry name" value="VOC_core"/>
</dbReference>
<dbReference type="GeneID" id="19189055"/>
<evidence type="ECO:0000313" key="3">
    <source>
        <dbReference type="EMBL" id="EXJ71830.1"/>
    </source>
</evidence>
<gene>
    <name evidence="3" type="ORF">A1O5_04331</name>
</gene>
<dbReference type="EMBL" id="AMGX01000006">
    <property type="protein sequence ID" value="EXJ71830.1"/>
    <property type="molecule type" value="Genomic_DNA"/>
</dbReference>
<dbReference type="eggNOG" id="ENOG502SNCW">
    <property type="taxonomic scope" value="Eukaryota"/>
</dbReference>
<dbReference type="Pfam" id="PF00903">
    <property type="entry name" value="Glyoxalase"/>
    <property type="match status" value="1"/>
</dbReference>
<dbReference type="AlphaFoldDB" id="W9X3G8"/>
<organism evidence="3 4">
    <name type="scientific">Cladophialophora psammophila CBS 110553</name>
    <dbReference type="NCBI Taxonomy" id="1182543"/>
    <lineage>
        <taxon>Eukaryota</taxon>
        <taxon>Fungi</taxon>
        <taxon>Dikarya</taxon>
        <taxon>Ascomycota</taxon>
        <taxon>Pezizomycotina</taxon>
        <taxon>Eurotiomycetes</taxon>
        <taxon>Chaetothyriomycetidae</taxon>
        <taxon>Chaetothyriales</taxon>
        <taxon>Herpotrichiellaceae</taxon>
        <taxon>Cladophialophora</taxon>
    </lineage>
</organism>
<dbReference type="PANTHER" id="PTHR21366">
    <property type="entry name" value="GLYOXALASE FAMILY PROTEIN"/>
    <property type="match status" value="1"/>
</dbReference>
<dbReference type="InterPro" id="IPR029068">
    <property type="entry name" value="Glyas_Bleomycin-R_OHBP_Dase"/>
</dbReference>
<sequence length="217" mass="24025">MGSINGAGKFGKVKSHSKLAHVVLITNQFQKMVDYYKAFLGAEASHENEIMSFLTYDDEHHRIAIAAIPGTGPKDPRSCGLAHIAFSFDTLRDLLQAYTERKQHGIEPLWSVNHGPTTSIYYQDPDGNHIETQVDNFETNDEATVFMQSAAFAQNPIGTDFDPEDHIRRLAAGEDEAKLKRVEVGPRLVAEKLMGYGCGGIFFYYLVTGASNCGMYA</sequence>
<dbReference type="RefSeq" id="XP_007743128.1">
    <property type="nucleotide sequence ID" value="XM_007744938.1"/>
</dbReference>
<dbReference type="PROSITE" id="PS51819">
    <property type="entry name" value="VOC"/>
    <property type="match status" value="1"/>
</dbReference>
<dbReference type="InterPro" id="IPR050383">
    <property type="entry name" value="GlyoxalaseI/FosfomycinResist"/>
</dbReference>
<dbReference type="SUPFAM" id="SSF54593">
    <property type="entry name" value="Glyoxalase/Bleomycin resistance protein/Dihydroxybiphenyl dioxygenase"/>
    <property type="match status" value="1"/>
</dbReference>
<comment type="caution">
    <text evidence="3">The sequence shown here is derived from an EMBL/GenBank/DDBJ whole genome shotgun (WGS) entry which is preliminary data.</text>
</comment>
<feature type="domain" description="VOC" evidence="2">
    <location>
        <begin position="18"/>
        <end position="135"/>
    </location>
</feature>
<comment type="similarity">
    <text evidence="1">Belongs to the glyoxalase I family.</text>
</comment>
<dbReference type="PANTHER" id="PTHR21366:SF14">
    <property type="entry name" value="GLYOXALASE DOMAIN-CONTAINING PROTEIN 5"/>
    <property type="match status" value="1"/>
</dbReference>